<feature type="chain" id="PRO_5003784644" evidence="1">
    <location>
        <begin position="18"/>
        <end position="176"/>
    </location>
</feature>
<keyword evidence="1" id="KW-0732">Signal</keyword>
<dbReference type="OrthoDB" id="3685327at2759"/>
<gene>
    <name evidence="2" type="ORF">A1Q1_01092</name>
</gene>
<reference evidence="2 3" key="1">
    <citation type="journal article" date="2012" name="Eukaryot. Cell">
        <title>Draft genome sequence of CBS 2479, the standard type strain of Trichosporon asahii.</title>
        <authorList>
            <person name="Yang R.Y."/>
            <person name="Li H.T."/>
            <person name="Zhu H."/>
            <person name="Zhou G.P."/>
            <person name="Wang M."/>
            <person name="Wang L."/>
        </authorList>
    </citation>
    <scope>NUCLEOTIDE SEQUENCE [LARGE SCALE GENOMIC DNA]</scope>
    <source>
        <strain evidence="3">ATCC 90039 / CBS 2479 / JCM 2466 / KCTC 7840 / NCYC 2677 / UAMH 7654</strain>
    </source>
</reference>
<dbReference type="EMBL" id="ALBS01000158">
    <property type="protein sequence ID" value="EJT49736.1"/>
    <property type="molecule type" value="Genomic_DNA"/>
</dbReference>
<dbReference type="VEuPathDB" id="FungiDB:A1Q1_01092"/>
<protein>
    <submittedName>
        <fullName evidence="2">Uncharacterized protein</fullName>
    </submittedName>
</protein>
<name>J5T8I5_TRIAS</name>
<evidence type="ECO:0000313" key="2">
    <source>
        <dbReference type="EMBL" id="EJT49736.1"/>
    </source>
</evidence>
<organism evidence="2 3">
    <name type="scientific">Trichosporon asahii var. asahii (strain ATCC 90039 / CBS 2479 / JCM 2466 / KCTC 7840 / NBRC 103889/ NCYC 2677 / UAMH 7654)</name>
    <name type="common">Yeast</name>
    <dbReference type="NCBI Taxonomy" id="1186058"/>
    <lineage>
        <taxon>Eukaryota</taxon>
        <taxon>Fungi</taxon>
        <taxon>Dikarya</taxon>
        <taxon>Basidiomycota</taxon>
        <taxon>Agaricomycotina</taxon>
        <taxon>Tremellomycetes</taxon>
        <taxon>Trichosporonales</taxon>
        <taxon>Trichosporonaceae</taxon>
        <taxon>Trichosporon</taxon>
    </lineage>
</organism>
<evidence type="ECO:0000313" key="3">
    <source>
        <dbReference type="Proteomes" id="UP000002748"/>
    </source>
</evidence>
<dbReference type="GeneID" id="25984606"/>
<dbReference type="HOGENOM" id="CLU_1526239_0_0_1"/>
<dbReference type="RefSeq" id="XP_014180848.1">
    <property type="nucleotide sequence ID" value="XM_014325373.1"/>
</dbReference>
<accession>J5T8I5</accession>
<dbReference type="Proteomes" id="UP000002748">
    <property type="component" value="Unassembled WGS sequence"/>
</dbReference>
<evidence type="ECO:0000256" key="1">
    <source>
        <dbReference type="SAM" id="SignalP"/>
    </source>
</evidence>
<dbReference type="AlphaFoldDB" id="J5T8I5"/>
<dbReference type="KEGG" id="tasa:A1Q1_01092"/>
<feature type="signal peptide" evidence="1">
    <location>
        <begin position="1"/>
        <end position="17"/>
    </location>
</feature>
<proteinExistence type="predicted"/>
<sequence>MKFSLIATLFVAAVSFAAPIDNTDSKALTRSVIDGTDVGASIVVRDSLEPRKLNRGTPALSAALNDIYAPPYSEEQYSLEGFVQYTHGRLRDKFPGANIFIFHRFKPDSRFEWGVSDPNAEEAEVQKVVGFATEYYQVVVFRSAGVLRKSGDGGFINWIFSGKFTREGDNVNFQAP</sequence>
<comment type="caution">
    <text evidence="2">The sequence shown here is derived from an EMBL/GenBank/DDBJ whole genome shotgun (WGS) entry which is preliminary data.</text>
</comment>